<protein>
    <recommendedName>
        <fullName evidence="4">DUF2178 domain-containing protein</fullName>
    </recommendedName>
</protein>
<keyword evidence="1" id="KW-0472">Membrane</keyword>
<keyword evidence="3" id="KW-1185">Reference proteome</keyword>
<evidence type="ECO:0000256" key="1">
    <source>
        <dbReference type="SAM" id="Phobius"/>
    </source>
</evidence>
<organism evidence="2 3">
    <name type="scientific">Clostridium scatologenes</name>
    <dbReference type="NCBI Taxonomy" id="1548"/>
    <lineage>
        <taxon>Bacteria</taxon>
        <taxon>Bacillati</taxon>
        <taxon>Bacillota</taxon>
        <taxon>Clostridia</taxon>
        <taxon>Eubacteriales</taxon>
        <taxon>Clostridiaceae</taxon>
        <taxon>Clostridium</taxon>
    </lineage>
</organism>
<dbReference type="Proteomes" id="UP000033115">
    <property type="component" value="Chromosome"/>
</dbReference>
<name>A0A0E3K103_CLOSL</name>
<feature type="transmembrane region" description="Helical" evidence="1">
    <location>
        <begin position="88"/>
        <end position="107"/>
    </location>
</feature>
<feature type="transmembrane region" description="Helical" evidence="1">
    <location>
        <begin position="12"/>
        <end position="31"/>
    </location>
</feature>
<feature type="transmembrane region" description="Helical" evidence="1">
    <location>
        <begin position="113"/>
        <end position="132"/>
    </location>
</feature>
<dbReference type="EMBL" id="CP009933">
    <property type="protein sequence ID" value="AKA70055.1"/>
    <property type="molecule type" value="Genomic_DNA"/>
</dbReference>
<gene>
    <name evidence="2" type="ORF">CSCA_2930</name>
</gene>
<evidence type="ECO:0000313" key="3">
    <source>
        <dbReference type="Proteomes" id="UP000033115"/>
    </source>
</evidence>
<reference evidence="2 3" key="1">
    <citation type="journal article" date="2015" name="J. Biotechnol.">
        <title>Complete genome sequence of a malodorant-producing acetogen, Clostridium scatologenes ATCC 25775(T).</title>
        <authorList>
            <person name="Zhu Z."/>
            <person name="Guo T."/>
            <person name="Zheng H."/>
            <person name="Song T."/>
            <person name="Ouyang P."/>
            <person name="Xie J."/>
        </authorList>
    </citation>
    <scope>NUCLEOTIDE SEQUENCE [LARGE SCALE GENOMIC DNA]</scope>
    <source>
        <strain evidence="2 3">ATCC 25775</strain>
    </source>
</reference>
<dbReference type="HOGENOM" id="CLU_1871870_0_0_9"/>
<sequence>MDVNKAIKKGMFYYGIMAVIGLIALFVGYVLNFQKHAMSGIAIGFTPVGIIGMLIYIFGKDKPKLIKSVKAENEERNIFIRNKTGYRAFWITYWYVFVVTMGTDFLNISASNLSIATLIFMPIVYFITMIVYHHKY</sequence>
<keyword evidence="1" id="KW-0812">Transmembrane</keyword>
<feature type="transmembrane region" description="Helical" evidence="1">
    <location>
        <begin position="37"/>
        <end position="58"/>
    </location>
</feature>
<accession>A0A0E3K103</accession>
<proteinExistence type="predicted"/>
<evidence type="ECO:0000313" key="2">
    <source>
        <dbReference type="EMBL" id="AKA70055.1"/>
    </source>
</evidence>
<dbReference type="RefSeq" id="WP_029161369.1">
    <property type="nucleotide sequence ID" value="NZ_CP009933.1"/>
</dbReference>
<evidence type="ECO:0008006" key="4">
    <source>
        <dbReference type="Google" id="ProtNLM"/>
    </source>
</evidence>
<dbReference type="AlphaFoldDB" id="A0A0E3K103"/>
<dbReference type="KEGG" id="csq:CSCA_2930"/>
<keyword evidence="1" id="KW-1133">Transmembrane helix</keyword>